<gene>
    <name evidence="1" type="ORF">GCM10022421_08600</name>
</gene>
<evidence type="ECO:0008006" key="3">
    <source>
        <dbReference type="Google" id="ProtNLM"/>
    </source>
</evidence>
<keyword evidence="2" id="KW-1185">Reference proteome</keyword>
<dbReference type="Proteomes" id="UP001501479">
    <property type="component" value="Unassembled WGS sequence"/>
</dbReference>
<dbReference type="RefSeq" id="WP_344962747.1">
    <property type="nucleotide sequence ID" value="NZ_BAABDS010000010.1"/>
</dbReference>
<evidence type="ECO:0000313" key="1">
    <source>
        <dbReference type="EMBL" id="GAA3704070.1"/>
    </source>
</evidence>
<accession>A0ABP7DJA8</accession>
<sequence length="125" mass="13699">MTGNSREAARQAKAVAKAEKAGIKAAAASRKAAEALRAWYSAASDAGHLHPNQREGRDGRLNLARELDDLAGHTEHIAEMKQWRAENEAQRRLEATAEWQAKRQAELEAASEAIRRAECEDGQLA</sequence>
<name>A0ABP7DJA8_9GAMM</name>
<reference evidence="2" key="1">
    <citation type="journal article" date="2019" name="Int. J. Syst. Evol. Microbiol.">
        <title>The Global Catalogue of Microorganisms (GCM) 10K type strain sequencing project: providing services to taxonomists for standard genome sequencing and annotation.</title>
        <authorList>
            <consortium name="The Broad Institute Genomics Platform"/>
            <consortium name="The Broad Institute Genome Sequencing Center for Infectious Disease"/>
            <person name="Wu L."/>
            <person name="Ma J."/>
        </authorList>
    </citation>
    <scope>NUCLEOTIDE SEQUENCE [LARGE SCALE GENOMIC DNA]</scope>
    <source>
        <strain evidence="2">JCM 17329</strain>
    </source>
</reference>
<evidence type="ECO:0000313" key="2">
    <source>
        <dbReference type="Proteomes" id="UP001501479"/>
    </source>
</evidence>
<organism evidence="1 2">
    <name type="scientific">Oceanisphaera sediminis</name>
    <dbReference type="NCBI Taxonomy" id="981381"/>
    <lineage>
        <taxon>Bacteria</taxon>
        <taxon>Pseudomonadati</taxon>
        <taxon>Pseudomonadota</taxon>
        <taxon>Gammaproteobacteria</taxon>
        <taxon>Aeromonadales</taxon>
        <taxon>Aeromonadaceae</taxon>
        <taxon>Oceanisphaera</taxon>
    </lineage>
</organism>
<proteinExistence type="predicted"/>
<protein>
    <recommendedName>
        <fullName evidence="3">KfrA N-terminal DNA-binding domain-containing protein</fullName>
    </recommendedName>
</protein>
<dbReference type="EMBL" id="BAABDS010000010">
    <property type="protein sequence ID" value="GAA3704070.1"/>
    <property type="molecule type" value="Genomic_DNA"/>
</dbReference>
<comment type="caution">
    <text evidence="1">The sequence shown here is derived from an EMBL/GenBank/DDBJ whole genome shotgun (WGS) entry which is preliminary data.</text>
</comment>